<evidence type="ECO:0000313" key="9">
    <source>
        <dbReference type="EMBL" id="AQV94978.1"/>
    </source>
</evidence>
<dbReference type="PROSITE" id="PS00072">
    <property type="entry name" value="ACYL_COA_DH_1"/>
    <property type="match status" value="1"/>
</dbReference>
<dbReference type="AlphaFoldDB" id="A0A1U9UQN5"/>
<dbReference type="GO" id="GO:0005737">
    <property type="term" value="C:cytoplasm"/>
    <property type="evidence" value="ECO:0007669"/>
    <property type="project" value="TreeGrafter"/>
</dbReference>
<dbReference type="InterPro" id="IPR050741">
    <property type="entry name" value="Acyl-CoA_dehydrogenase"/>
</dbReference>
<evidence type="ECO:0000259" key="7">
    <source>
        <dbReference type="Pfam" id="PF00441"/>
    </source>
</evidence>
<evidence type="ECO:0000256" key="4">
    <source>
        <dbReference type="ARBA" id="ARBA00022630"/>
    </source>
</evidence>
<dbReference type="KEGG" id="cuh:BJN34_13945"/>
<evidence type="ECO:0000256" key="1">
    <source>
        <dbReference type="ARBA" id="ARBA00001974"/>
    </source>
</evidence>
<feature type="domain" description="Acyl-CoA oxidase/dehydrogenase middle" evidence="8">
    <location>
        <begin position="136"/>
        <end position="228"/>
    </location>
</feature>
<dbReference type="PANTHER" id="PTHR48083">
    <property type="entry name" value="MEDIUM-CHAIN SPECIFIC ACYL-COA DEHYDROGENASE, MITOCHONDRIAL-RELATED"/>
    <property type="match status" value="1"/>
</dbReference>
<dbReference type="InterPro" id="IPR036250">
    <property type="entry name" value="AcylCo_DH-like_C"/>
</dbReference>
<evidence type="ECO:0000259" key="8">
    <source>
        <dbReference type="Pfam" id="PF02770"/>
    </source>
</evidence>
<dbReference type="RefSeq" id="WP_078197134.1">
    <property type="nucleotide sequence ID" value="NZ_CP017757.2"/>
</dbReference>
<sequence>MLSTPSNTAVAGSQIGDHGIADGIDEGVLTTFFSETVCDRIACLEHELRGTPRFHDPLAWRYSVPELAGLDFSPETGRAACSAARMMEMFRLFGVLSLDLRDVPGLGHGRILNSIGSRTQFLTELRQIAHGKSFVAICITEEQGGSDLHALQTTADRHHNGYTINGTKSYVARLRQADFYIVFAGVHGLEHGLSAFLVRSGTPGLSISDIHALGLQGISWGTLQLENVHVGLGDRIGGEGQGFSLFSDHFTYWRCAMAAAAIGCAQAALNRVKQRLHTRYAFSGLIGRFSHLQQEYAVHASRLHMAWLLVQDAARRIEGKLPGYMDSAMAKAEAVEAAIAAVQWAMLVHGAYGYSVEAGLEKRHRDLLGLRIADGTTDVLRGQVARGLLGDELYALSLGRDVPPRNSIKERRLW</sequence>
<keyword evidence="6" id="KW-0560">Oxidoreductase</keyword>
<dbReference type="PANTHER" id="PTHR48083:SF2">
    <property type="entry name" value="MEDIUM-CHAIN SPECIFIC ACYL-COA DEHYDROGENASE, MITOCHONDRIAL"/>
    <property type="match status" value="1"/>
</dbReference>
<evidence type="ECO:0000256" key="6">
    <source>
        <dbReference type="ARBA" id="ARBA00023002"/>
    </source>
</evidence>
<evidence type="ECO:0000256" key="5">
    <source>
        <dbReference type="ARBA" id="ARBA00022827"/>
    </source>
</evidence>
<dbReference type="Gene3D" id="1.20.140.10">
    <property type="entry name" value="Butyryl-CoA Dehydrogenase, subunit A, domain 3"/>
    <property type="match status" value="1"/>
</dbReference>
<dbReference type="GO" id="GO:0070991">
    <property type="term" value="F:medium-chain fatty acyl-CoA dehydrogenase activity"/>
    <property type="evidence" value="ECO:0007669"/>
    <property type="project" value="TreeGrafter"/>
</dbReference>
<dbReference type="InterPro" id="IPR006089">
    <property type="entry name" value="Acyl-CoA_DH_CS"/>
</dbReference>
<dbReference type="Gene3D" id="2.40.110.10">
    <property type="entry name" value="Butyryl-CoA Dehydrogenase, subunit A, domain 2"/>
    <property type="match status" value="1"/>
</dbReference>
<organism evidence="9 10">
    <name type="scientific">Cupriavidus necator</name>
    <name type="common">Alcaligenes eutrophus</name>
    <name type="synonym">Ralstonia eutropha</name>
    <dbReference type="NCBI Taxonomy" id="106590"/>
    <lineage>
        <taxon>Bacteria</taxon>
        <taxon>Pseudomonadati</taxon>
        <taxon>Pseudomonadota</taxon>
        <taxon>Betaproteobacteria</taxon>
        <taxon>Burkholderiales</taxon>
        <taxon>Burkholderiaceae</taxon>
        <taxon>Cupriavidus</taxon>
    </lineage>
</organism>
<evidence type="ECO:0000256" key="2">
    <source>
        <dbReference type="ARBA" id="ARBA00009347"/>
    </source>
</evidence>
<dbReference type="CDD" id="cd00567">
    <property type="entry name" value="ACAD"/>
    <property type="match status" value="1"/>
</dbReference>
<dbReference type="InterPro" id="IPR046373">
    <property type="entry name" value="Acyl-CoA_Oxase/DH_mid-dom_sf"/>
</dbReference>
<comment type="cofactor">
    <cofactor evidence="1">
        <name>FAD</name>
        <dbReference type="ChEBI" id="CHEBI:57692"/>
    </cofactor>
</comment>
<dbReference type="Pfam" id="PF00441">
    <property type="entry name" value="Acyl-CoA_dh_1"/>
    <property type="match status" value="1"/>
</dbReference>
<keyword evidence="4" id="KW-0285">Flavoprotein</keyword>
<dbReference type="OrthoDB" id="9770681at2"/>
<name>A0A1U9UQN5_CUPNE</name>
<keyword evidence="5" id="KW-0274">FAD</keyword>
<accession>A0A1U9UQN5</accession>
<dbReference type="SUPFAM" id="SSF47203">
    <property type="entry name" value="Acyl-CoA dehydrogenase C-terminal domain-like"/>
    <property type="match status" value="1"/>
</dbReference>
<evidence type="ECO:0000313" key="10">
    <source>
        <dbReference type="Proteomes" id="UP000189627"/>
    </source>
</evidence>
<evidence type="ECO:0000256" key="3">
    <source>
        <dbReference type="ARBA" id="ARBA00019125"/>
    </source>
</evidence>
<comment type="similarity">
    <text evidence="2">Belongs to the acyl-CoA dehydrogenase family.</text>
</comment>
<dbReference type="GO" id="GO:0051793">
    <property type="term" value="P:medium-chain fatty acid catabolic process"/>
    <property type="evidence" value="ECO:0007669"/>
    <property type="project" value="TreeGrafter"/>
</dbReference>
<dbReference type="SUPFAM" id="SSF56645">
    <property type="entry name" value="Acyl-CoA dehydrogenase NM domain-like"/>
    <property type="match status" value="1"/>
</dbReference>
<proteinExistence type="inferred from homology"/>
<dbReference type="EMBL" id="CP017757">
    <property type="protein sequence ID" value="AQV94978.1"/>
    <property type="molecule type" value="Genomic_DNA"/>
</dbReference>
<gene>
    <name evidence="9" type="ORF">BJN34_13945</name>
</gene>
<dbReference type="InterPro" id="IPR009075">
    <property type="entry name" value="AcylCo_DH/oxidase_C"/>
</dbReference>
<protein>
    <recommendedName>
        <fullName evidence="3">Medium-chain specific acyl-CoA dehydrogenase, mitochondrial</fullName>
    </recommendedName>
</protein>
<dbReference type="Proteomes" id="UP000189627">
    <property type="component" value="Chromosome 1"/>
</dbReference>
<feature type="domain" description="Acyl-CoA dehydrogenase/oxidase C-terminal" evidence="7">
    <location>
        <begin position="240"/>
        <end position="389"/>
    </location>
</feature>
<dbReference type="Pfam" id="PF02770">
    <property type="entry name" value="Acyl-CoA_dh_M"/>
    <property type="match status" value="1"/>
</dbReference>
<reference evidence="10" key="1">
    <citation type="submission" date="2017-02" db="EMBL/GenBank/DDBJ databases">
        <title>Complete genome sequence of Cupriavidus necator strain NH9, a 3-chlorobenzoate degrader.</title>
        <authorList>
            <person name="Moriuchi R."/>
            <person name="Dohra H."/>
            <person name="Ogawa N."/>
        </authorList>
    </citation>
    <scope>NUCLEOTIDE SEQUENCE [LARGE SCALE GENOMIC DNA]</scope>
    <source>
        <strain evidence="10">NH9</strain>
    </source>
</reference>
<dbReference type="InterPro" id="IPR006091">
    <property type="entry name" value="Acyl-CoA_Oxase/DH_mid-dom"/>
</dbReference>
<dbReference type="InterPro" id="IPR009100">
    <property type="entry name" value="AcylCoA_DH/oxidase_NM_dom_sf"/>
</dbReference>